<dbReference type="GO" id="GO:0051287">
    <property type="term" value="F:NAD binding"/>
    <property type="evidence" value="ECO:0007669"/>
    <property type="project" value="InterPro"/>
</dbReference>
<sequence>MKIAFFSTAAYERDWFIRYQAHHTITFIDEILTEQTSHLASGYEAVCAFVEDDLSKPVLESLRSLGIQLVAMRCVGLDNVDLEAADELGITVLHVPGYSPYSVAEHAVALLMGLVRHIPQAHERVQQGNFSINGLTGQDLHGKTVGVIGTGHIGQAFCQIMLGFGCRVLAFDIKPNQPLLNAGVRYVALPTLLAESDVISLHCPLNAQTRQLLDAPALSQLKPTAIVVNSSRGGLVDTAAVLDALDANALAGYAADVYANEKKWFHRDFSGQPITDDLLNRLRTHPRVLLTAHQGFLTEEALQQIAHRLILQISFFQNSRQEGISKMSM</sequence>
<evidence type="ECO:0000259" key="5">
    <source>
        <dbReference type="Pfam" id="PF00389"/>
    </source>
</evidence>
<dbReference type="GO" id="GO:0008720">
    <property type="term" value="F:D-lactate dehydrogenase (NAD+) activity"/>
    <property type="evidence" value="ECO:0007669"/>
    <property type="project" value="TreeGrafter"/>
</dbReference>
<dbReference type="PANTHER" id="PTHR43026">
    <property type="entry name" value="2-HYDROXYACID DEHYDROGENASE HOMOLOG 1-RELATED"/>
    <property type="match status" value="1"/>
</dbReference>
<evidence type="ECO:0000256" key="1">
    <source>
        <dbReference type="ARBA" id="ARBA00005854"/>
    </source>
</evidence>
<dbReference type="Proteomes" id="UP000253383">
    <property type="component" value="Unassembled WGS sequence"/>
</dbReference>
<evidence type="ECO:0000256" key="4">
    <source>
        <dbReference type="RuleBase" id="RU003719"/>
    </source>
</evidence>
<comment type="caution">
    <text evidence="7">The sequence shown here is derived from an EMBL/GenBank/DDBJ whole genome shotgun (WGS) entry which is preliminary data.</text>
</comment>
<feature type="domain" description="D-isomer specific 2-hydroxyacid dehydrogenase NAD-binding" evidence="6">
    <location>
        <begin position="108"/>
        <end position="295"/>
    </location>
</feature>
<dbReference type="SUPFAM" id="SSF51735">
    <property type="entry name" value="NAD(P)-binding Rossmann-fold domains"/>
    <property type="match status" value="1"/>
</dbReference>
<dbReference type="RefSeq" id="WP_114408821.1">
    <property type="nucleotide sequence ID" value="NZ_QOWE01000024.1"/>
</dbReference>
<dbReference type="PROSITE" id="PS00671">
    <property type="entry name" value="D_2_HYDROXYACID_DH_3"/>
    <property type="match status" value="1"/>
</dbReference>
<dbReference type="InterPro" id="IPR006140">
    <property type="entry name" value="D-isomer_DH_NAD-bd"/>
</dbReference>
<keyword evidence="2 4" id="KW-0560">Oxidoreductase</keyword>
<dbReference type="EMBL" id="QOWE01000024">
    <property type="protein sequence ID" value="RCR66827.1"/>
    <property type="molecule type" value="Genomic_DNA"/>
</dbReference>
<feature type="domain" description="D-isomer specific 2-hydroxyacid dehydrogenase catalytic" evidence="5">
    <location>
        <begin position="18"/>
        <end position="316"/>
    </location>
</feature>
<dbReference type="CDD" id="cd12183">
    <property type="entry name" value="LDH_like_2"/>
    <property type="match status" value="1"/>
</dbReference>
<dbReference type="PROSITE" id="PS00670">
    <property type="entry name" value="D_2_HYDROXYACID_DH_2"/>
    <property type="match status" value="1"/>
</dbReference>
<gene>
    <name evidence="7" type="ORF">DUE52_25075</name>
</gene>
<dbReference type="OrthoDB" id="1522997at2"/>
<dbReference type="Pfam" id="PF00389">
    <property type="entry name" value="2-Hacid_dh"/>
    <property type="match status" value="1"/>
</dbReference>
<organism evidence="7 8">
    <name type="scientific">Larkinella punicea</name>
    <dbReference type="NCBI Taxonomy" id="2315727"/>
    <lineage>
        <taxon>Bacteria</taxon>
        <taxon>Pseudomonadati</taxon>
        <taxon>Bacteroidota</taxon>
        <taxon>Cytophagia</taxon>
        <taxon>Cytophagales</taxon>
        <taxon>Spirosomataceae</taxon>
        <taxon>Larkinella</taxon>
    </lineage>
</organism>
<reference evidence="7 8" key="1">
    <citation type="submission" date="2018-07" db="EMBL/GenBank/DDBJ databases">
        <title>Genome analysis of Larkinella rosea.</title>
        <authorList>
            <person name="Zhou Z."/>
            <person name="Wang G."/>
        </authorList>
    </citation>
    <scope>NUCLEOTIDE SEQUENCE [LARGE SCALE GENOMIC DNA]</scope>
    <source>
        <strain evidence="8">zzj9</strain>
    </source>
</reference>
<dbReference type="PANTHER" id="PTHR43026:SF1">
    <property type="entry name" value="2-HYDROXYACID DEHYDROGENASE HOMOLOG 1-RELATED"/>
    <property type="match status" value="1"/>
</dbReference>
<dbReference type="AlphaFoldDB" id="A0A368JGP2"/>
<dbReference type="InterPro" id="IPR029752">
    <property type="entry name" value="D-isomer_DH_CS1"/>
</dbReference>
<dbReference type="InterPro" id="IPR029753">
    <property type="entry name" value="D-isomer_DH_CS"/>
</dbReference>
<evidence type="ECO:0000313" key="8">
    <source>
        <dbReference type="Proteomes" id="UP000253383"/>
    </source>
</evidence>
<dbReference type="InterPro" id="IPR006139">
    <property type="entry name" value="D-isomer_2_OHA_DH_cat_dom"/>
</dbReference>
<evidence type="ECO:0000256" key="2">
    <source>
        <dbReference type="ARBA" id="ARBA00023002"/>
    </source>
</evidence>
<keyword evidence="3" id="KW-0520">NAD</keyword>
<comment type="similarity">
    <text evidence="1 4">Belongs to the D-isomer specific 2-hydroxyacid dehydrogenase family.</text>
</comment>
<evidence type="ECO:0000256" key="3">
    <source>
        <dbReference type="ARBA" id="ARBA00023027"/>
    </source>
</evidence>
<proteinExistence type="inferred from homology"/>
<dbReference type="Gene3D" id="3.40.50.720">
    <property type="entry name" value="NAD(P)-binding Rossmann-like Domain"/>
    <property type="match status" value="2"/>
</dbReference>
<evidence type="ECO:0000259" key="6">
    <source>
        <dbReference type="Pfam" id="PF02826"/>
    </source>
</evidence>
<dbReference type="Pfam" id="PF02826">
    <property type="entry name" value="2-Hacid_dh_C"/>
    <property type="match status" value="1"/>
</dbReference>
<dbReference type="SUPFAM" id="SSF52283">
    <property type="entry name" value="Formate/glycerate dehydrogenase catalytic domain-like"/>
    <property type="match status" value="1"/>
</dbReference>
<name>A0A368JGP2_9BACT</name>
<dbReference type="InterPro" id="IPR058205">
    <property type="entry name" value="D-LDH-like"/>
</dbReference>
<evidence type="ECO:0000313" key="7">
    <source>
        <dbReference type="EMBL" id="RCR66827.1"/>
    </source>
</evidence>
<accession>A0A368JGP2</accession>
<dbReference type="PROSITE" id="PS00065">
    <property type="entry name" value="D_2_HYDROXYACID_DH_1"/>
    <property type="match status" value="1"/>
</dbReference>
<keyword evidence="8" id="KW-1185">Reference proteome</keyword>
<dbReference type="InterPro" id="IPR036291">
    <property type="entry name" value="NAD(P)-bd_dom_sf"/>
</dbReference>
<protein>
    <submittedName>
        <fullName evidence="7">2-hydroxyacid dehydrogenase</fullName>
    </submittedName>
</protein>